<dbReference type="InterPro" id="IPR050951">
    <property type="entry name" value="Retrovirus_Pol_polyprotein"/>
</dbReference>
<dbReference type="SUPFAM" id="SSF53098">
    <property type="entry name" value="Ribonuclease H-like"/>
    <property type="match status" value="1"/>
</dbReference>
<evidence type="ECO:0000259" key="1">
    <source>
        <dbReference type="PROSITE" id="PS50994"/>
    </source>
</evidence>
<dbReference type="PANTHER" id="PTHR37984:SF5">
    <property type="entry name" value="PROTEIN NYNRIN-LIKE"/>
    <property type="match status" value="1"/>
</dbReference>
<sequence>MLSPKSQLIPNLLLDFHSTPTGGHSGALRTYKRISCGFYWPYMHKFVEQFVAACDVCQRAKSSSLQPAGLLHPLPIPEQVWKDVSMDFNNGLPTSQGKSTILVVVDRLSKYGHFLALRHPFTAKSVVEIFLDGVVKHHGIPKSIVSDRDPVFTSQFWTALFTALGTTRKMSTTNHPQTDGQTEVINRCLEQYLRCFVHNHPRRWTSFLPWAEFWYNTTFHCSTGMTPFYALYGRHPPPISRYSGSSSPVEAVDQCLVGRDQILFLSSVRRCLRPLIT</sequence>
<evidence type="ECO:0000313" key="2">
    <source>
        <dbReference type="EMBL" id="CAH9074480.1"/>
    </source>
</evidence>
<dbReference type="GO" id="GO:0015074">
    <property type="term" value="P:DNA integration"/>
    <property type="evidence" value="ECO:0007669"/>
    <property type="project" value="InterPro"/>
</dbReference>
<keyword evidence="3" id="KW-1185">Reference proteome</keyword>
<accession>A0A9P0YTH7</accession>
<dbReference type="InterPro" id="IPR036397">
    <property type="entry name" value="RNaseH_sf"/>
</dbReference>
<comment type="caution">
    <text evidence="2">The sequence shown here is derived from an EMBL/GenBank/DDBJ whole genome shotgun (WGS) entry which is preliminary data.</text>
</comment>
<dbReference type="Gene3D" id="3.30.420.10">
    <property type="entry name" value="Ribonuclease H-like superfamily/Ribonuclease H"/>
    <property type="match status" value="1"/>
</dbReference>
<dbReference type="Proteomes" id="UP001152484">
    <property type="component" value="Unassembled WGS sequence"/>
</dbReference>
<dbReference type="InterPro" id="IPR001584">
    <property type="entry name" value="Integrase_cat-core"/>
</dbReference>
<dbReference type="InterPro" id="IPR041588">
    <property type="entry name" value="Integrase_H2C2"/>
</dbReference>
<organism evidence="2 3">
    <name type="scientific">Cuscuta europaea</name>
    <name type="common">European dodder</name>
    <dbReference type="NCBI Taxonomy" id="41803"/>
    <lineage>
        <taxon>Eukaryota</taxon>
        <taxon>Viridiplantae</taxon>
        <taxon>Streptophyta</taxon>
        <taxon>Embryophyta</taxon>
        <taxon>Tracheophyta</taxon>
        <taxon>Spermatophyta</taxon>
        <taxon>Magnoliopsida</taxon>
        <taxon>eudicotyledons</taxon>
        <taxon>Gunneridae</taxon>
        <taxon>Pentapetalae</taxon>
        <taxon>asterids</taxon>
        <taxon>lamiids</taxon>
        <taxon>Solanales</taxon>
        <taxon>Convolvulaceae</taxon>
        <taxon>Cuscuteae</taxon>
        <taxon>Cuscuta</taxon>
        <taxon>Cuscuta subgen. Cuscuta</taxon>
    </lineage>
</organism>
<proteinExistence type="predicted"/>
<name>A0A9P0YTH7_CUSEU</name>
<dbReference type="PROSITE" id="PS50994">
    <property type="entry name" value="INTEGRASE"/>
    <property type="match status" value="1"/>
</dbReference>
<protein>
    <recommendedName>
        <fullName evidence="1">Integrase catalytic domain-containing protein</fullName>
    </recommendedName>
</protein>
<dbReference type="GO" id="GO:0003676">
    <property type="term" value="F:nucleic acid binding"/>
    <property type="evidence" value="ECO:0007669"/>
    <property type="project" value="InterPro"/>
</dbReference>
<dbReference type="Pfam" id="PF17921">
    <property type="entry name" value="Integrase_H2C2"/>
    <property type="match status" value="1"/>
</dbReference>
<dbReference type="AlphaFoldDB" id="A0A9P0YTH7"/>
<dbReference type="OrthoDB" id="1305153at2759"/>
<dbReference type="Pfam" id="PF00665">
    <property type="entry name" value="rve"/>
    <property type="match status" value="1"/>
</dbReference>
<dbReference type="EMBL" id="CAMAPE010000009">
    <property type="protein sequence ID" value="CAH9074480.1"/>
    <property type="molecule type" value="Genomic_DNA"/>
</dbReference>
<gene>
    <name evidence="2" type="ORF">CEURO_LOCUS5166</name>
</gene>
<dbReference type="InterPro" id="IPR012337">
    <property type="entry name" value="RNaseH-like_sf"/>
</dbReference>
<dbReference type="PANTHER" id="PTHR37984">
    <property type="entry name" value="PROTEIN CBG26694"/>
    <property type="match status" value="1"/>
</dbReference>
<evidence type="ECO:0000313" key="3">
    <source>
        <dbReference type="Proteomes" id="UP001152484"/>
    </source>
</evidence>
<dbReference type="Gene3D" id="1.10.340.70">
    <property type="match status" value="1"/>
</dbReference>
<reference evidence="2" key="1">
    <citation type="submission" date="2022-07" db="EMBL/GenBank/DDBJ databases">
        <authorList>
            <person name="Macas J."/>
            <person name="Novak P."/>
            <person name="Neumann P."/>
        </authorList>
    </citation>
    <scope>NUCLEOTIDE SEQUENCE</scope>
</reference>
<feature type="domain" description="Integrase catalytic" evidence="1">
    <location>
        <begin position="71"/>
        <end position="235"/>
    </location>
</feature>